<feature type="transmembrane region" description="Helical" evidence="1">
    <location>
        <begin position="230"/>
        <end position="252"/>
    </location>
</feature>
<keyword evidence="3" id="KW-1185">Reference proteome</keyword>
<reference evidence="3" key="1">
    <citation type="journal article" date="2019" name="Int. J. Syst. Evol. Microbiol.">
        <title>The Global Catalogue of Microorganisms (GCM) 10K type strain sequencing project: providing services to taxonomists for standard genome sequencing and annotation.</title>
        <authorList>
            <consortium name="The Broad Institute Genomics Platform"/>
            <consortium name="The Broad Institute Genome Sequencing Center for Infectious Disease"/>
            <person name="Wu L."/>
            <person name="Ma J."/>
        </authorList>
    </citation>
    <scope>NUCLEOTIDE SEQUENCE [LARGE SCALE GENOMIC DNA]</scope>
    <source>
        <strain evidence="3">JCM 30774</strain>
    </source>
</reference>
<comment type="caution">
    <text evidence="2">The sequence shown here is derived from an EMBL/GenBank/DDBJ whole genome shotgun (WGS) entry which is preliminary data.</text>
</comment>
<feature type="transmembrane region" description="Helical" evidence="1">
    <location>
        <begin position="149"/>
        <end position="170"/>
    </location>
</feature>
<gene>
    <name evidence="2" type="ORF">ACFQ45_05350</name>
</gene>
<dbReference type="EMBL" id="JBHTMN010000006">
    <property type="protein sequence ID" value="MFD1382778.1"/>
    <property type="molecule type" value="Genomic_DNA"/>
</dbReference>
<feature type="transmembrane region" description="Helical" evidence="1">
    <location>
        <begin position="75"/>
        <end position="98"/>
    </location>
</feature>
<organism evidence="2 3">
    <name type="scientific">Rhodanobacter aciditrophus</name>
    <dbReference type="NCBI Taxonomy" id="1623218"/>
    <lineage>
        <taxon>Bacteria</taxon>
        <taxon>Pseudomonadati</taxon>
        <taxon>Pseudomonadota</taxon>
        <taxon>Gammaproteobacteria</taxon>
        <taxon>Lysobacterales</taxon>
        <taxon>Rhodanobacteraceae</taxon>
        <taxon>Rhodanobacter</taxon>
    </lineage>
</organism>
<dbReference type="Pfam" id="PF11067">
    <property type="entry name" value="DUF2868"/>
    <property type="match status" value="1"/>
</dbReference>
<evidence type="ECO:0000256" key="1">
    <source>
        <dbReference type="SAM" id="Phobius"/>
    </source>
</evidence>
<dbReference type="Proteomes" id="UP001597059">
    <property type="component" value="Unassembled WGS sequence"/>
</dbReference>
<proteinExistence type="predicted"/>
<evidence type="ECO:0000313" key="3">
    <source>
        <dbReference type="Proteomes" id="UP001597059"/>
    </source>
</evidence>
<keyword evidence="1" id="KW-0472">Membrane</keyword>
<protein>
    <submittedName>
        <fullName evidence="2">DUF2868 domain-containing protein</fullName>
    </submittedName>
</protein>
<evidence type="ECO:0000313" key="2">
    <source>
        <dbReference type="EMBL" id="MFD1382778.1"/>
    </source>
</evidence>
<feature type="transmembrane region" description="Helical" evidence="1">
    <location>
        <begin position="45"/>
        <end position="63"/>
    </location>
</feature>
<keyword evidence="1" id="KW-0812">Transmembrane</keyword>
<sequence>MTISVQERSVLLKTLHSTKGQSSLAISNENAVLAYSKLVTNMRSFQWGMSLIFFLVGMLAAPMTFDTSGSQKINIFWLLGVLLGAHFFSLALWSISLIVNHRKTPYSTSILTSMSKHLAPRLNVPSLIFDAFLQMRITGNRAKWLGARLIHGFWGAYLLGGLTSVLFFLMTHQVHFVWETTLLTSNDFAALTHGLSVLPGLVGIPVPSLSDIQQSQLSAAVQSESLRQMWAIWLLACVMIYGVLVRGILYLICHLNYRLAHTRFLSTRSSSQLEPSPKSHIIDPDFSSPSKHQALNGNPSIPSVKQIPKELTCYLFEWSNPKPSTITSHACLHINSLDEQKGFLAAEHPAALIIDSQTSPDRGSLRFMAQTQATDTHYYLVGATFCSDWQQALIKVGIEHSKIQRLVE</sequence>
<accession>A0ABW4AY09</accession>
<dbReference type="RefSeq" id="WP_377365953.1">
    <property type="nucleotide sequence ID" value="NZ_JBHTMN010000006.1"/>
</dbReference>
<dbReference type="InterPro" id="IPR021296">
    <property type="entry name" value="DUF2868"/>
</dbReference>
<keyword evidence="1" id="KW-1133">Transmembrane helix</keyword>
<name>A0ABW4AY09_9GAMM</name>